<evidence type="ECO:0000313" key="2">
    <source>
        <dbReference type="EMBL" id="NYZ22362.1"/>
    </source>
</evidence>
<dbReference type="Proteomes" id="UP000584642">
    <property type="component" value="Unassembled WGS sequence"/>
</dbReference>
<keyword evidence="3" id="KW-1185">Reference proteome</keyword>
<gene>
    <name evidence="2" type="ORF">HND93_21840</name>
</gene>
<dbReference type="InterPro" id="IPR012347">
    <property type="entry name" value="Ferritin-like"/>
</dbReference>
<proteinExistence type="predicted"/>
<comment type="caution">
    <text evidence="2">The sequence shown here is derived from an EMBL/GenBank/DDBJ whole genome shotgun (WGS) entry which is preliminary data.</text>
</comment>
<dbReference type="Gene3D" id="1.20.1260.10">
    <property type="match status" value="1"/>
</dbReference>
<organism evidence="2 3">
    <name type="scientific">Azospirillum oleiclasticum</name>
    <dbReference type="NCBI Taxonomy" id="2735135"/>
    <lineage>
        <taxon>Bacteria</taxon>
        <taxon>Pseudomonadati</taxon>
        <taxon>Pseudomonadota</taxon>
        <taxon>Alphaproteobacteria</taxon>
        <taxon>Rhodospirillales</taxon>
        <taxon>Azospirillaceae</taxon>
        <taxon>Azospirillum</taxon>
    </lineage>
</organism>
<dbReference type="PROSITE" id="PS50905">
    <property type="entry name" value="FERRITIN_LIKE"/>
    <property type="match status" value="1"/>
</dbReference>
<accession>A0ABX2TE74</accession>
<dbReference type="Pfam" id="PF02915">
    <property type="entry name" value="Rubrerythrin"/>
    <property type="match status" value="2"/>
</dbReference>
<evidence type="ECO:0000313" key="3">
    <source>
        <dbReference type="Proteomes" id="UP000584642"/>
    </source>
</evidence>
<evidence type="ECO:0000259" key="1">
    <source>
        <dbReference type="PROSITE" id="PS50905"/>
    </source>
</evidence>
<dbReference type="InterPro" id="IPR009078">
    <property type="entry name" value="Ferritin-like_SF"/>
</dbReference>
<dbReference type="EMBL" id="JABFDB010000016">
    <property type="protein sequence ID" value="NYZ22362.1"/>
    <property type="molecule type" value="Genomic_DNA"/>
</dbReference>
<reference evidence="2 3" key="1">
    <citation type="submission" date="2020-05" db="EMBL/GenBank/DDBJ databases">
        <title>Azospirillum oleiclasticum sp. nov, a nitrogen-fixing and heavy crude oil-emulsifying bacterium isolated from the crude oil of Yumen Oilfield.</title>
        <authorList>
            <person name="Wu D."/>
            <person name="Cai M."/>
            <person name="Zhang X."/>
        </authorList>
    </citation>
    <scope>NUCLEOTIDE SEQUENCE [LARGE SCALE GENOMIC DNA]</scope>
    <source>
        <strain evidence="2 3">ROY-1-1-2</strain>
    </source>
</reference>
<name>A0ABX2TE74_9PROT</name>
<dbReference type="SUPFAM" id="SSF47240">
    <property type="entry name" value="Ferritin-like"/>
    <property type="match status" value="1"/>
</dbReference>
<dbReference type="RefSeq" id="WP_180284125.1">
    <property type="nucleotide sequence ID" value="NZ_JABFDB010000016.1"/>
</dbReference>
<dbReference type="CDD" id="cd01045">
    <property type="entry name" value="Ferritin_like_AB"/>
    <property type="match status" value="1"/>
</dbReference>
<protein>
    <submittedName>
        <fullName evidence="2">Ferritin family protein</fullName>
    </submittedName>
</protein>
<sequence>MKTTILSGATNVGLFLAHALELENEAAERYDELADSMEAHNNPDVAKLFRELGGYSRKHAAEVKEIARTHGAIPKVAPWEFQWDGNNESPEAAAWENTHYLMQAHHALKLALIGEVQGNRYYASVAAETKDPEVARLARDFAEEEAGHVAIIKTWLERYPLPKEGWDDDPDPPNISD</sequence>
<dbReference type="InterPro" id="IPR003251">
    <property type="entry name" value="Rr_diiron-bd_dom"/>
</dbReference>
<feature type="domain" description="Ferritin-like diiron" evidence="1">
    <location>
        <begin position="6"/>
        <end position="163"/>
    </location>
</feature>
<dbReference type="InterPro" id="IPR009040">
    <property type="entry name" value="Ferritin-like_diiron"/>
</dbReference>